<dbReference type="PANTHER" id="PTHR21314:SF0">
    <property type="entry name" value="QUEUOSINE 5'-PHOSPHATE N-GLYCOSYLASE_HYDROLASE"/>
    <property type="match status" value="1"/>
</dbReference>
<gene>
    <name evidence="8" type="ORF">DAEQUDRAFT_742977</name>
</gene>
<dbReference type="InterPro" id="IPR019438">
    <property type="entry name" value="Q_salvage"/>
</dbReference>
<evidence type="ECO:0000256" key="4">
    <source>
        <dbReference type="ARBA" id="ARBA00035393"/>
    </source>
</evidence>
<reference evidence="8 9" key="1">
    <citation type="journal article" date="2016" name="Mol. Biol. Evol.">
        <title>Comparative Genomics of Early-Diverging Mushroom-Forming Fungi Provides Insights into the Origins of Lignocellulose Decay Capabilities.</title>
        <authorList>
            <person name="Nagy L.G."/>
            <person name="Riley R."/>
            <person name="Tritt A."/>
            <person name="Adam C."/>
            <person name="Daum C."/>
            <person name="Floudas D."/>
            <person name="Sun H."/>
            <person name="Yadav J.S."/>
            <person name="Pangilinan J."/>
            <person name="Larsson K.H."/>
            <person name="Matsuura K."/>
            <person name="Barry K."/>
            <person name="Labutti K."/>
            <person name="Kuo R."/>
            <person name="Ohm R.A."/>
            <person name="Bhattacharya S.S."/>
            <person name="Shirouzu T."/>
            <person name="Yoshinaga Y."/>
            <person name="Martin F.M."/>
            <person name="Grigoriev I.V."/>
            <person name="Hibbett D.S."/>
        </authorList>
    </citation>
    <scope>NUCLEOTIDE SEQUENCE [LARGE SCALE GENOMIC DNA]</scope>
    <source>
        <strain evidence="8 9">L-15889</strain>
    </source>
</reference>
<dbReference type="Proteomes" id="UP000076727">
    <property type="component" value="Unassembled WGS sequence"/>
</dbReference>
<dbReference type="PANTHER" id="PTHR21314">
    <property type="entry name" value="QUEUOSINE 5'-PHOSPHATE N-GLYCOSYLASE_HYDROLASE-RELATED"/>
    <property type="match status" value="1"/>
</dbReference>
<feature type="compositionally biased region" description="Polar residues" evidence="7">
    <location>
        <begin position="8"/>
        <end position="18"/>
    </location>
</feature>
<sequence length="424" mass="48190">MAIELIETTPNARQSTGNARDAAHGTGKSRKDETRSESSSPNPVLQSAIHALKKTDTVRLNEQGIHAAAQFIYTRLQTEAYTPRTWRTHPLHLLPREPYSPGDPSTRACLDWIFVISSLNFSFWSEREGHPDRYGVEWRTGWGCEERKVHTGYWALVAAIDRAIEEGIPITDPEFYSSSTDCPDELIKHVFRPAAQCSETIPLLGERIAILRENGRILCEHFGGSFQGFCDAFLRRYSGRGTALQLAHMVVDAFSSFRDETILDGRKLCFWKRAQILVAETWAAFFPPDASSHPLFPGDAAISELTMFADYRVPQILHHLRILDYPPVLVKKLRNHEPFPPSCKEEISIRAASIVAVERVRQDILRLKEQPRLRGGKNEDEVSSVLIDFYLWDLAKKIEDGEDAVNEIDTNEPLPIHRTRGIWY</sequence>
<evidence type="ECO:0000256" key="6">
    <source>
        <dbReference type="RuleBase" id="RU365002"/>
    </source>
</evidence>
<evidence type="ECO:0000313" key="8">
    <source>
        <dbReference type="EMBL" id="KZT73945.1"/>
    </source>
</evidence>
<name>A0A165TTX5_9APHY</name>
<comment type="catalytic activity">
    <reaction evidence="5 6">
        <text>queuosine 5'-phosphate + H2O = queuine + D-ribose 5-phosphate</text>
        <dbReference type="Rhea" id="RHEA:75387"/>
        <dbReference type="ChEBI" id="CHEBI:15377"/>
        <dbReference type="ChEBI" id="CHEBI:17433"/>
        <dbReference type="ChEBI" id="CHEBI:78346"/>
        <dbReference type="ChEBI" id="CHEBI:194371"/>
    </reaction>
    <physiologicalReaction direction="left-to-right" evidence="5 6">
        <dbReference type="Rhea" id="RHEA:75388"/>
    </physiologicalReaction>
</comment>
<comment type="function">
    <text evidence="6">Catalyzes the hydrolysis of queuosine 5'-phosphate, releasing the nucleobase queuine (q). Is required for salvage of queuine from exogenous queuosine (Q) that is imported and then converted to queuosine 5'-phosphate intracellularly.</text>
</comment>
<proteinExistence type="inferred from homology"/>
<feature type="region of interest" description="Disordered" evidence="7">
    <location>
        <begin position="1"/>
        <end position="44"/>
    </location>
</feature>
<keyword evidence="1 6" id="KW-0378">Hydrolase</keyword>
<evidence type="ECO:0000256" key="5">
    <source>
        <dbReference type="ARBA" id="ARBA00048204"/>
    </source>
</evidence>
<evidence type="ECO:0000256" key="3">
    <source>
        <dbReference type="ARBA" id="ARBA00035306"/>
    </source>
</evidence>
<dbReference type="GO" id="GO:0016787">
    <property type="term" value="F:hydrolase activity"/>
    <property type="evidence" value="ECO:0007669"/>
    <property type="project" value="UniProtKB-KW"/>
</dbReference>
<comment type="similarity">
    <text evidence="2 6">Belongs to the QNG1 protein family.</text>
</comment>
<dbReference type="EMBL" id="KV429035">
    <property type="protein sequence ID" value="KZT73945.1"/>
    <property type="molecule type" value="Genomic_DNA"/>
</dbReference>
<organism evidence="8 9">
    <name type="scientific">Daedalea quercina L-15889</name>
    <dbReference type="NCBI Taxonomy" id="1314783"/>
    <lineage>
        <taxon>Eukaryota</taxon>
        <taxon>Fungi</taxon>
        <taxon>Dikarya</taxon>
        <taxon>Basidiomycota</taxon>
        <taxon>Agaricomycotina</taxon>
        <taxon>Agaricomycetes</taxon>
        <taxon>Polyporales</taxon>
        <taxon>Fomitopsis</taxon>
    </lineage>
</organism>
<evidence type="ECO:0000256" key="1">
    <source>
        <dbReference type="ARBA" id="ARBA00022801"/>
    </source>
</evidence>
<evidence type="ECO:0000256" key="2">
    <source>
        <dbReference type="ARBA" id="ARBA00035119"/>
    </source>
</evidence>
<protein>
    <recommendedName>
        <fullName evidence="3 6">Queuosine 5'-phosphate N-glycosylase/hydrolase</fullName>
        <ecNumber evidence="6">3.2.2.-</ecNumber>
    </recommendedName>
    <alternativeName>
        <fullName evidence="4 6">Queuosine-nucleotide N-glycosylase/hydrolase</fullName>
    </alternativeName>
</protein>
<keyword evidence="9" id="KW-1185">Reference proteome</keyword>
<accession>A0A165TTX5</accession>
<dbReference type="STRING" id="1314783.A0A165TTX5"/>
<dbReference type="Pfam" id="PF10343">
    <property type="entry name" value="Q_salvage"/>
    <property type="match status" value="1"/>
</dbReference>
<dbReference type="AlphaFoldDB" id="A0A165TTX5"/>
<dbReference type="GO" id="GO:0006400">
    <property type="term" value="P:tRNA modification"/>
    <property type="evidence" value="ECO:0007669"/>
    <property type="project" value="TreeGrafter"/>
</dbReference>
<dbReference type="OrthoDB" id="416777at2759"/>
<evidence type="ECO:0000313" key="9">
    <source>
        <dbReference type="Proteomes" id="UP000076727"/>
    </source>
</evidence>
<evidence type="ECO:0000256" key="7">
    <source>
        <dbReference type="SAM" id="MobiDB-lite"/>
    </source>
</evidence>
<dbReference type="EC" id="3.2.2.-" evidence="6"/>